<evidence type="ECO:0000256" key="1">
    <source>
        <dbReference type="SAM" id="MobiDB-lite"/>
    </source>
</evidence>
<feature type="compositionally biased region" description="Polar residues" evidence="1">
    <location>
        <begin position="80"/>
        <end position="89"/>
    </location>
</feature>
<proteinExistence type="predicted"/>
<gene>
    <name evidence="2" type="ORF">EGYM00163_LOCUS18366</name>
</gene>
<dbReference type="AlphaFoldDB" id="A0A7S4CUU6"/>
<feature type="region of interest" description="Disordered" evidence="1">
    <location>
        <begin position="80"/>
        <end position="102"/>
    </location>
</feature>
<dbReference type="EMBL" id="HBJA01051807">
    <property type="protein sequence ID" value="CAE0807238.1"/>
    <property type="molecule type" value="Transcribed_RNA"/>
</dbReference>
<reference evidence="2" key="1">
    <citation type="submission" date="2021-01" db="EMBL/GenBank/DDBJ databases">
        <authorList>
            <person name="Corre E."/>
            <person name="Pelletier E."/>
            <person name="Niang G."/>
            <person name="Scheremetjew M."/>
            <person name="Finn R."/>
            <person name="Kale V."/>
            <person name="Holt S."/>
            <person name="Cochrane G."/>
            <person name="Meng A."/>
            <person name="Brown T."/>
            <person name="Cohen L."/>
        </authorList>
    </citation>
    <scope>NUCLEOTIDE SEQUENCE</scope>
    <source>
        <strain evidence="2">CCMP1594</strain>
    </source>
</reference>
<protein>
    <submittedName>
        <fullName evidence="2">Uncharacterized protein</fullName>
    </submittedName>
</protein>
<accession>A0A7S4CUU6</accession>
<evidence type="ECO:0000313" key="2">
    <source>
        <dbReference type="EMBL" id="CAE0807238.1"/>
    </source>
</evidence>
<name>A0A7S4CUU6_9EUGL</name>
<organism evidence="2">
    <name type="scientific">Eutreptiella gymnastica</name>
    <dbReference type="NCBI Taxonomy" id="73025"/>
    <lineage>
        <taxon>Eukaryota</taxon>
        <taxon>Discoba</taxon>
        <taxon>Euglenozoa</taxon>
        <taxon>Euglenida</taxon>
        <taxon>Spirocuta</taxon>
        <taxon>Euglenophyceae</taxon>
        <taxon>Eutreptiales</taxon>
        <taxon>Eutreptiaceae</taxon>
        <taxon>Eutreptiella</taxon>
    </lineage>
</organism>
<sequence>MLCWVPNHEKRLQATVTCSRPTTPQPTTLASSSSGAVFPWEAGGYNSKKVKRLLVQWDDEVSDKGAAIARCALVGVGNHVTTQRGQQKTAAELHNTKLGQRT</sequence>